<dbReference type="SUPFAM" id="SSF52151">
    <property type="entry name" value="FabD/lysophospholipase-like"/>
    <property type="match status" value="1"/>
</dbReference>
<comment type="similarity">
    <text evidence="4">Belongs to the fabD family.</text>
</comment>
<evidence type="ECO:0000256" key="1">
    <source>
        <dbReference type="ARBA" id="ARBA00022679"/>
    </source>
</evidence>
<sequence>MSYGILFSGQGAQKAGMGLDFLDDDLFKETIEKASLASQEDLVAILRDENGELDKTINVQPALVAFEIGIFRMLKRDCPHLNISGMVGLSLGEYSAMYASGSLDLENTLSLVSDRARYMQEDADQIENGMAAILKPKLNDIEVLVQGLQKQNKRVYIANYNSPKQVVIAGEKCSVALASKQIKDQDLAKRIIMLKVNGAFHTPLFNNAKTKMTKRLANMKFQESKTPVISNTTALPFSGNWREIMAKQLTVPTHFGSCIQYLVEHEQIDQTLEIGPGKVLSSFARQVDRHLKCSHIGNYAEYQTFVEEEHGIKG</sequence>
<evidence type="ECO:0000313" key="7">
    <source>
        <dbReference type="EMBL" id="PJZ16033.1"/>
    </source>
</evidence>
<evidence type="ECO:0000256" key="3">
    <source>
        <dbReference type="ARBA" id="ARBA00048462"/>
    </source>
</evidence>
<dbReference type="AlphaFoldDB" id="A0A2M9WLQ9"/>
<comment type="caution">
    <text evidence="7">The sequence shown here is derived from an EMBL/GenBank/DDBJ whole genome shotgun (WGS) entry which is preliminary data.</text>
</comment>
<evidence type="ECO:0000313" key="8">
    <source>
        <dbReference type="Proteomes" id="UP000231914"/>
    </source>
</evidence>
<dbReference type="Gene3D" id="3.30.70.250">
    <property type="entry name" value="Malonyl-CoA ACP transacylase, ACP-binding"/>
    <property type="match status" value="1"/>
</dbReference>
<dbReference type="GO" id="GO:0005829">
    <property type="term" value="C:cytosol"/>
    <property type="evidence" value="ECO:0007669"/>
    <property type="project" value="TreeGrafter"/>
</dbReference>
<keyword evidence="1 4" id="KW-0808">Transferase</keyword>
<name>A0A2M9WLQ9_9LACO</name>
<evidence type="ECO:0000259" key="6">
    <source>
        <dbReference type="SMART" id="SM00827"/>
    </source>
</evidence>
<dbReference type="RefSeq" id="WP_100733107.1">
    <property type="nucleotide sequence ID" value="NZ_CP180627.1"/>
</dbReference>
<protein>
    <recommendedName>
        <fullName evidence="4">Malonyl CoA-acyl carrier protein transacylase</fullName>
        <ecNumber evidence="4">2.3.1.39</ecNumber>
    </recommendedName>
</protein>
<feature type="domain" description="Malonyl-CoA:ACP transacylase (MAT)" evidence="6">
    <location>
        <begin position="6"/>
        <end position="295"/>
    </location>
</feature>
<dbReference type="GO" id="GO:0004314">
    <property type="term" value="F:[acyl-carrier-protein] S-malonyltransferase activity"/>
    <property type="evidence" value="ECO:0007669"/>
    <property type="project" value="UniProtKB-EC"/>
</dbReference>
<dbReference type="Proteomes" id="UP000231914">
    <property type="component" value="Unassembled WGS sequence"/>
</dbReference>
<keyword evidence="2 4" id="KW-0012">Acyltransferase</keyword>
<reference evidence="7 8" key="1">
    <citation type="submission" date="2016-10" db="EMBL/GenBank/DDBJ databases">
        <title>WGS of isloates from the oral cavity of healthy individuals.</title>
        <authorList>
            <person name="Sharma S."/>
            <person name="Pal V.K."/>
            <person name="Patil P.B."/>
            <person name="Korpole S."/>
            <person name="Grover V."/>
        </authorList>
    </citation>
    <scope>NUCLEOTIDE SEQUENCE [LARGE SCALE GENOMIC DNA]</scope>
    <source>
        <strain evidence="7 8">DISK12</strain>
    </source>
</reference>
<feature type="active site" evidence="5">
    <location>
        <position position="90"/>
    </location>
</feature>
<evidence type="ECO:0000256" key="4">
    <source>
        <dbReference type="PIRNR" id="PIRNR000446"/>
    </source>
</evidence>
<dbReference type="SUPFAM" id="SSF55048">
    <property type="entry name" value="Probable ACP-binding domain of malonyl-CoA ACP transacylase"/>
    <property type="match status" value="1"/>
</dbReference>
<dbReference type="EC" id="2.3.1.39" evidence="4"/>
<dbReference type="InterPro" id="IPR050858">
    <property type="entry name" value="Mal-CoA-ACP_Trans/PKS_FabD"/>
</dbReference>
<gene>
    <name evidence="7" type="ORF">BHU41_01500</name>
</gene>
<dbReference type="PIRSF" id="PIRSF000446">
    <property type="entry name" value="Mct"/>
    <property type="match status" value="1"/>
</dbReference>
<dbReference type="SMART" id="SM00827">
    <property type="entry name" value="PKS_AT"/>
    <property type="match status" value="1"/>
</dbReference>
<dbReference type="Gene3D" id="3.40.366.10">
    <property type="entry name" value="Malonyl-Coenzyme A Acyl Carrier Protein, domain 2"/>
    <property type="match status" value="1"/>
</dbReference>
<proteinExistence type="inferred from homology"/>
<dbReference type="InterPro" id="IPR001227">
    <property type="entry name" value="Ac_transferase_dom_sf"/>
</dbReference>
<comment type="catalytic activity">
    <reaction evidence="3 4">
        <text>holo-[ACP] + malonyl-CoA = malonyl-[ACP] + CoA</text>
        <dbReference type="Rhea" id="RHEA:41792"/>
        <dbReference type="Rhea" id="RHEA-COMP:9623"/>
        <dbReference type="Rhea" id="RHEA-COMP:9685"/>
        <dbReference type="ChEBI" id="CHEBI:57287"/>
        <dbReference type="ChEBI" id="CHEBI:57384"/>
        <dbReference type="ChEBI" id="CHEBI:64479"/>
        <dbReference type="ChEBI" id="CHEBI:78449"/>
        <dbReference type="EC" id="2.3.1.39"/>
    </reaction>
</comment>
<dbReference type="InterPro" id="IPR024925">
    <property type="entry name" value="Malonyl_CoA-ACP_transAc"/>
</dbReference>
<dbReference type="InterPro" id="IPR014043">
    <property type="entry name" value="Acyl_transferase_dom"/>
</dbReference>
<evidence type="ECO:0000256" key="5">
    <source>
        <dbReference type="PIRSR" id="PIRSR000446-1"/>
    </source>
</evidence>
<accession>A0A2M9WLQ9</accession>
<dbReference type="PANTHER" id="PTHR42681:SF1">
    <property type="entry name" value="MALONYL-COA-ACYL CARRIER PROTEIN TRANSACYLASE, MITOCHONDRIAL"/>
    <property type="match status" value="1"/>
</dbReference>
<feature type="active site" evidence="5">
    <location>
        <position position="201"/>
    </location>
</feature>
<organism evidence="7 8">
    <name type="scientific">Lactobacillus crispatus</name>
    <dbReference type="NCBI Taxonomy" id="47770"/>
    <lineage>
        <taxon>Bacteria</taxon>
        <taxon>Bacillati</taxon>
        <taxon>Bacillota</taxon>
        <taxon>Bacilli</taxon>
        <taxon>Lactobacillales</taxon>
        <taxon>Lactobacillaceae</taxon>
        <taxon>Lactobacillus</taxon>
    </lineage>
</organism>
<dbReference type="GO" id="GO:0006633">
    <property type="term" value="P:fatty acid biosynthetic process"/>
    <property type="evidence" value="ECO:0007669"/>
    <property type="project" value="TreeGrafter"/>
</dbReference>
<dbReference type="InterPro" id="IPR016036">
    <property type="entry name" value="Malonyl_transacylase_ACP-bd"/>
</dbReference>
<dbReference type="Pfam" id="PF00698">
    <property type="entry name" value="Acyl_transf_1"/>
    <property type="match status" value="1"/>
</dbReference>
<dbReference type="PANTHER" id="PTHR42681">
    <property type="entry name" value="MALONYL-COA-ACYL CARRIER PROTEIN TRANSACYLASE, MITOCHONDRIAL"/>
    <property type="match status" value="1"/>
</dbReference>
<dbReference type="InterPro" id="IPR016035">
    <property type="entry name" value="Acyl_Trfase/lysoPLipase"/>
</dbReference>
<dbReference type="EMBL" id="MKXG01000207">
    <property type="protein sequence ID" value="PJZ16033.1"/>
    <property type="molecule type" value="Genomic_DNA"/>
</dbReference>
<evidence type="ECO:0000256" key="2">
    <source>
        <dbReference type="ARBA" id="ARBA00023315"/>
    </source>
</evidence>